<evidence type="ECO:0000313" key="5">
    <source>
        <dbReference type="Proteomes" id="UP001652432"/>
    </source>
</evidence>
<dbReference type="Proteomes" id="UP001652432">
    <property type="component" value="Unassembled WGS sequence"/>
</dbReference>
<evidence type="ECO:0000256" key="2">
    <source>
        <dbReference type="SAM" id="SignalP"/>
    </source>
</evidence>
<gene>
    <name evidence="4" type="ORF">OCV77_13910</name>
</gene>
<evidence type="ECO:0000259" key="3">
    <source>
        <dbReference type="PROSITE" id="PS50902"/>
    </source>
</evidence>
<feature type="region of interest" description="Disordered" evidence="1">
    <location>
        <begin position="24"/>
        <end position="47"/>
    </location>
</feature>
<sequence>MKKITALILSVVLVFSLAACSNTQQNDASDPVSSEAPSLVIESTPAEGTETKGSNILIAYFTYGENAELPDDVDASASASIQIFNGEVTGNTGVMARMIAEASGGELFSIRTVEPYPNNYNDTVEVGQTEKNNGIHPELATHIENLDQYDTIFVGFPNWWYGMPMVMYSFFDEYDFSGKTVIPFCTSGGSAFSDAIDEIKNMEPDATILDGLHIGSSSVTDAESRVSEWVQGLGLSK</sequence>
<name>A0ABT2T5P2_9FIRM</name>
<feature type="chain" id="PRO_5046231996" evidence="2">
    <location>
        <begin position="22"/>
        <end position="237"/>
    </location>
</feature>
<reference evidence="4 5" key="1">
    <citation type="journal article" date="2021" name="ISME Commun">
        <title>Automated analysis of genomic sequences facilitates high-throughput and comprehensive description of bacteria.</title>
        <authorList>
            <person name="Hitch T.C.A."/>
        </authorList>
    </citation>
    <scope>NUCLEOTIDE SEQUENCE [LARGE SCALE GENOMIC DNA]</scope>
    <source>
        <strain evidence="4 5">Sanger_18</strain>
    </source>
</reference>
<feature type="signal peptide" evidence="2">
    <location>
        <begin position="1"/>
        <end position="21"/>
    </location>
</feature>
<keyword evidence="2" id="KW-0732">Signal</keyword>
<dbReference type="NCBIfam" id="NF005389">
    <property type="entry name" value="PRK06934.1"/>
    <property type="match status" value="1"/>
</dbReference>
<dbReference type="Gene3D" id="3.40.50.360">
    <property type="match status" value="1"/>
</dbReference>
<evidence type="ECO:0000313" key="4">
    <source>
        <dbReference type="EMBL" id="MCU6745567.1"/>
    </source>
</evidence>
<dbReference type="InterPro" id="IPR029039">
    <property type="entry name" value="Flavoprotein-like_sf"/>
</dbReference>
<dbReference type="EMBL" id="JAOQKJ010000013">
    <property type="protein sequence ID" value="MCU6745567.1"/>
    <property type="molecule type" value="Genomic_DNA"/>
</dbReference>
<feature type="compositionally biased region" description="Polar residues" evidence="1">
    <location>
        <begin position="24"/>
        <end position="36"/>
    </location>
</feature>
<dbReference type="PANTHER" id="PTHR39201:SF1">
    <property type="entry name" value="FLAVODOXIN-LIKE DOMAIN-CONTAINING PROTEIN"/>
    <property type="match status" value="1"/>
</dbReference>
<feature type="domain" description="Flavodoxin-like" evidence="3">
    <location>
        <begin position="81"/>
        <end position="237"/>
    </location>
</feature>
<protein>
    <submittedName>
        <fullName evidence="4">Flavodoxin</fullName>
    </submittedName>
</protein>
<dbReference type="Pfam" id="PF12682">
    <property type="entry name" value="Flavodoxin_4"/>
    <property type="match status" value="1"/>
</dbReference>
<dbReference type="PANTHER" id="PTHR39201">
    <property type="entry name" value="EXPORTED PROTEIN-RELATED"/>
    <property type="match status" value="1"/>
</dbReference>
<dbReference type="PROSITE" id="PS50902">
    <property type="entry name" value="FLAVODOXIN_LIKE"/>
    <property type="match status" value="1"/>
</dbReference>
<accession>A0ABT2T5P2</accession>
<comment type="caution">
    <text evidence="4">The sequence shown here is derived from an EMBL/GenBank/DDBJ whole genome shotgun (WGS) entry which is preliminary data.</text>
</comment>
<keyword evidence="5" id="KW-1185">Reference proteome</keyword>
<dbReference type="RefSeq" id="WP_262575592.1">
    <property type="nucleotide sequence ID" value="NZ_JAOQKJ010000013.1"/>
</dbReference>
<evidence type="ECO:0000256" key="1">
    <source>
        <dbReference type="SAM" id="MobiDB-lite"/>
    </source>
</evidence>
<proteinExistence type="predicted"/>
<dbReference type="SUPFAM" id="SSF52218">
    <property type="entry name" value="Flavoproteins"/>
    <property type="match status" value="1"/>
</dbReference>
<dbReference type="InterPro" id="IPR008254">
    <property type="entry name" value="Flavodoxin/NO_synth"/>
</dbReference>
<dbReference type="PROSITE" id="PS51257">
    <property type="entry name" value="PROKAR_LIPOPROTEIN"/>
    <property type="match status" value="1"/>
</dbReference>
<organism evidence="4 5">
    <name type="scientific">Suilimivivens aceti</name>
    <dbReference type="NCBI Taxonomy" id="2981774"/>
    <lineage>
        <taxon>Bacteria</taxon>
        <taxon>Bacillati</taxon>
        <taxon>Bacillota</taxon>
        <taxon>Clostridia</taxon>
        <taxon>Lachnospirales</taxon>
        <taxon>Lachnospiraceae</taxon>
        <taxon>Suilimivivens</taxon>
    </lineage>
</organism>